<name>A0A2H1VHX0_SPOFR</name>
<protein>
    <recommendedName>
        <fullName evidence="7">Lipase</fullName>
    </recommendedName>
</protein>
<keyword evidence="6" id="KW-0325">Glycoprotein</keyword>
<comment type="similarity">
    <text evidence="1 7">Belongs to the AB hydrolase superfamily. Lipase family.</text>
</comment>
<evidence type="ECO:0000256" key="6">
    <source>
        <dbReference type="ARBA" id="ARBA00023180"/>
    </source>
</evidence>
<feature type="active site" description="Charge relay system" evidence="8">
    <location>
        <position position="335"/>
    </location>
</feature>
<keyword evidence="4 7" id="KW-0442">Lipid degradation</keyword>
<dbReference type="GO" id="GO:0016788">
    <property type="term" value="F:hydrolase activity, acting on ester bonds"/>
    <property type="evidence" value="ECO:0007669"/>
    <property type="project" value="InterPro"/>
</dbReference>
<dbReference type="InterPro" id="IPR025483">
    <property type="entry name" value="Lipase_euk"/>
</dbReference>
<proteinExistence type="inferred from homology"/>
<organism evidence="11">
    <name type="scientific">Spodoptera frugiperda</name>
    <name type="common">Fall armyworm</name>
    <dbReference type="NCBI Taxonomy" id="7108"/>
    <lineage>
        <taxon>Eukaryota</taxon>
        <taxon>Metazoa</taxon>
        <taxon>Ecdysozoa</taxon>
        <taxon>Arthropoda</taxon>
        <taxon>Hexapoda</taxon>
        <taxon>Insecta</taxon>
        <taxon>Pterygota</taxon>
        <taxon>Neoptera</taxon>
        <taxon>Endopterygota</taxon>
        <taxon>Lepidoptera</taxon>
        <taxon>Glossata</taxon>
        <taxon>Ditrysia</taxon>
        <taxon>Noctuoidea</taxon>
        <taxon>Noctuidae</taxon>
        <taxon>Amphipyrinae</taxon>
        <taxon>Spodoptera</taxon>
    </lineage>
</organism>
<evidence type="ECO:0000256" key="3">
    <source>
        <dbReference type="ARBA" id="ARBA00022801"/>
    </source>
</evidence>
<feature type="chain" id="PRO_5013655394" description="Lipase" evidence="9">
    <location>
        <begin position="21"/>
        <end position="392"/>
    </location>
</feature>
<dbReference type="Gene3D" id="3.40.50.1820">
    <property type="entry name" value="alpha/beta hydrolase"/>
    <property type="match status" value="1"/>
</dbReference>
<evidence type="ECO:0000256" key="7">
    <source>
        <dbReference type="PIRNR" id="PIRNR000862"/>
    </source>
</evidence>
<feature type="active site" description="Charge relay system" evidence="8">
    <location>
        <position position="366"/>
    </location>
</feature>
<keyword evidence="3 7" id="KW-0378">Hydrolase</keyword>
<dbReference type="Pfam" id="PF00561">
    <property type="entry name" value="Abhydrolase_1"/>
    <property type="match status" value="1"/>
</dbReference>
<feature type="domain" description="AB hydrolase-1" evidence="10">
    <location>
        <begin position="69"/>
        <end position="196"/>
    </location>
</feature>
<accession>A0A2H1VHX0</accession>
<dbReference type="PIRSF" id="PIRSF000862">
    <property type="entry name" value="Steryl_ester_lip"/>
    <property type="match status" value="1"/>
</dbReference>
<sequence>MNKNLLRLVIVSTIGVLSQTSRNDIPEDATMTFSELADKYGHKAEEHDVISEGGYILTLFHIPGDKHRPVLLIHGAIDSADSYIMRGNTSLAITLARDKYDVWVMNYRGNRYARRHTSMDPDLNQEYWDFSLTEIGYYDVPANIDYVLKNTGEDKLSVIGYSEGTTSMYLLGATRPEYNDKVKIFISLAPVCTLQNTKPFASIIIQLAPLINVALESINSNELMGQNSTLQSLFTDVCSRKSGYELCLINGLFLVTGADANEIEPEFFPVVVGHFPAGTSRKNMNHIIQISLSGKFRDYDYGMMKNMEKYKRLTPPEYDLSKVTMKVALIAAKNDKLSTIEDVNWLRKKLPNVVDYTVMKSSVFNHVDYVWGRTTHKTLFPHIFRLLNKYNK</sequence>
<evidence type="ECO:0000259" key="10">
    <source>
        <dbReference type="Pfam" id="PF00561"/>
    </source>
</evidence>
<dbReference type="SUPFAM" id="SSF53474">
    <property type="entry name" value="alpha/beta-Hydrolases"/>
    <property type="match status" value="1"/>
</dbReference>
<evidence type="ECO:0000256" key="2">
    <source>
        <dbReference type="ARBA" id="ARBA00022729"/>
    </source>
</evidence>
<dbReference type="InterPro" id="IPR029058">
    <property type="entry name" value="AB_hydrolase_fold"/>
</dbReference>
<dbReference type="AlphaFoldDB" id="A0A2H1VHX0"/>
<dbReference type="EMBL" id="ODYU01002476">
    <property type="protein sequence ID" value="SOQ40012.1"/>
    <property type="molecule type" value="Genomic_DNA"/>
</dbReference>
<keyword evidence="2 9" id="KW-0732">Signal</keyword>
<feature type="signal peptide" evidence="9">
    <location>
        <begin position="1"/>
        <end position="20"/>
    </location>
</feature>
<dbReference type="FunFam" id="3.40.50.1820:FF:000057">
    <property type="entry name" value="Lipase"/>
    <property type="match status" value="1"/>
</dbReference>
<gene>
    <name evidence="11" type="ORF">SFRICE_006586</name>
</gene>
<dbReference type="PANTHER" id="PTHR11005">
    <property type="entry name" value="LYSOSOMAL ACID LIPASE-RELATED"/>
    <property type="match status" value="1"/>
</dbReference>
<feature type="active site" description="Nucleophile" evidence="8">
    <location>
        <position position="162"/>
    </location>
</feature>
<dbReference type="InterPro" id="IPR000073">
    <property type="entry name" value="AB_hydrolase_1"/>
</dbReference>
<keyword evidence="5" id="KW-0443">Lipid metabolism</keyword>
<evidence type="ECO:0000256" key="4">
    <source>
        <dbReference type="ARBA" id="ARBA00022963"/>
    </source>
</evidence>
<evidence type="ECO:0000256" key="1">
    <source>
        <dbReference type="ARBA" id="ARBA00010701"/>
    </source>
</evidence>
<evidence type="ECO:0000256" key="8">
    <source>
        <dbReference type="PIRSR" id="PIRSR000862-1"/>
    </source>
</evidence>
<evidence type="ECO:0000256" key="9">
    <source>
        <dbReference type="SAM" id="SignalP"/>
    </source>
</evidence>
<dbReference type="GO" id="GO:0016042">
    <property type="term" value="P:lipid catabolic process"/>
    <property type="evidence" value="ECO:0007669"/>
    <property type="project" value="UniProtKB-KW"/>
</dbReference>
<reference evidence="11" key="1">
    <citation type="submission" date="2016-07" db="EMBL/GenBank/DDBJ databases">
        <authorList>
            <person name="Bretaudeau A."/>
        </authorList>
    </citation>
    <scope>NUCLEOTIDE SEQUENCE</scope>
    <source>
        <strain evidence="11">Rice</strain>
        <tissue evidence="11">Whole body</tissue>
    </source>
</reference>
<evidence type="ECO:0000313" key="11">
    <source>
        <dbReference type="EMBL" id="SOQ40012.1"/>
    </source>
</evidence>
<evidence type="ECO:0000256" key="5">
    <source>
        <dbReference type="ARBA" id="ARBA00023098"/>
    </source>
</evidence>